<protein>
    <recommendedName>
        <fullName evidence="2">histidine kinase</fullName>
        <ecNumber evidence="2">2.7.13.3</ecNumber>
    </recommendedName>
</protein>
<dbReference type="Gene3D" id="3.40.50.2300">
    <property type="match status" value="1"/>
</dbReference>
<dbReference type="SUPFAM" id="SSF47384">
    <property type="entry name" value="Homodimeric domain of signal transducing histidine kinase"/>
    <property type="match status" value="1"/>
</dbReference>
<evidence type="ECO:0000256" key="3">
    <source>
        <dbReference type="ARBA" id="ARBA00022553"/>
    </source>
</evidence>
<dbReference type="PRINTS" id="PR00344">
    <property type="entry name" value="BCTRLSENSOR"/>
</dbReference>
<dbReference type="InterPro" id="IPR000014">
    <property type="entry name" value="PAS"/>
</dbReference>
<dbReference type="Proteomes" id="UP001354989">
    <property type="component" value="Plasmid pPP1"/>
</dbReference>
<dbReference type="InterPro" id="IPR013767">
    <property type="entry name" value="PAS_fold"/>
</dbReference>
<dbReference type="Pfam" id="PF00512">
    <property type="entry name" value="HisKA"/>
    <property type="match status" value="1"/>
</dbReference>
<dbReference type="InterPro" id="IPR011006">
    <property type="entry name" value="CheY-like_superfamily"/>
</dbReference>
<dbReference type="Gene3D" id="3.30.450.20">
    <property type="entry name" value="PAS domain"/>
    <property type="match status" value="1"/>
</dbReference>
<dbReference type="PANTHER" id="PTHR45339:SF3">
    <property type="entry name" value="HISTIDINE KINASE"/>
    <property type="match status" value="1"/>
</dbReference>
<dbReference type="InterPro" id="IPR001789">
    <property type="entry name" value="Sig_transdc_resp-reg_receiver"/>
</dbReference>
<keyword evidence="8" id="KW-0614">Plasmid</keyword>
<proteinExistence type="predicted"/>
<dbReference type="CDD" id="cd00130">
    <property type="entry name" value="PAS"/>
    <property type="match status" value="1"/>
</dbReference>
<accession>A0ABN6LD53</accession>
<dbReference type="EC" id="2.7.13.3" evidence="2"/>
<dbReference type="NCBIfam" id="TIGR00229">
    <property type="entry name" value="sensory_box"/>
    <property type="match status" value="1"/>
</dbReference>
<organism evidence="8 9">
    <name type="scientific">Persicobacter psychrovividus</name>
    <dbReference type="NCBI Taxonomy" id="387638"/>
    <lineage>
        <taxon>Bacteria</taxon>
        <taxon>Pseudomonadati</taxon>
        <taxon>Bacteroidota</taxon>
        <taxon>Cytophagia</taxon>
        <taxon>Cytophagales</taxon>
        <taxon>Persicobacteraceae</taxon>
        <taxon>Persicobacter</taxon>
    </lineage>
</organism>
<reference evidence="8 9" key="1">
    <citation type="submission" date="2021-12" db="EMBL/GenBank/DDBJ databases">
        <title>Genome sequencing of bacteria with rrn-lacking chromosome and rrn-plasmid.</title>
        <authorList>
            <person name="Anda M."/>
            <person name="Iwasaki W."/>
        </authorList>
    </citation>
    <scope>NUCLEOTIDE SEQUENCE [LARGE SCALE GENOMIC DNA]</scope>
    <source>
        <strain evidence="8 9">NBRC 101262</strain>
        <plasmid evidence="8 9">pPP1</plasmid>
    </source>
</reference>
<dbReference type="Gene3D" id="1.10.287.130">
    <property type="match status" value="1"/>
</dbReference>
<dbReference type="CDD" id="cd00082">
    <property type="entry name" value="HisKA"/>
    <property type="match status" value="1"/>
</dbReference>
<feature type="modified residue" description="4-aspartylphosphate" evidence="4">
    <location>
        <position position="701"/>
    </location>
</feature>
<comment type="catalytic activity">
    <reaction evidence="1">
        <text>ATP + protein L-histidine = ADP + protein N-phospho-L-histidine.</text>
        <dbReference type="EC" id="2.7.13.3"/>
    </reaction>
</comment>
<dbReference type="Pfam" id="PF00989">
    <property type="entry name" value="PAS"/>
    <property type="match status" value="1"/>
</dbReference>
<dbReference type="InterPro" id="IPR036097">
    <property type="entry name" value="HisK_dim/P_sf"/>
</dbReference>
<feature type="domain" description="PAS" evidence="7">
    <location>
        <begin position="264"/>
        <end position="308"/>
    </location>
</feature>
<evidence type="ECO:0000256" key="2">
    <source>
        <dbReference type="ARBA" id="ARBA00012438"/>
    </source>
</evidence>
<dbReference type="Pfam" id="PF00072">
    <property type="entry name" value="Response_reg"/>
    <property type="match status" value="1"/>
</dbReference>
<dbReference type="PANTHER" id="PTHR45339">
    <property type="entry name" value="HYBRID SIGNAL TRANSDUCTION HISTIDINE KINASE J"/>
    <property type="match status" value="1"/>
</dbReference>
<dbReference type="PROSITE" id="PS50110">
    <property type="entry name" value="RESPONSE_REGULATORY"/>
    <property type="match status" value="1"/>
</dbReference>
<dbReference type="CDD" id="cd17546">
    <property type="entry name" value="REC_hyHK_CKI1_RcsC-like"/>
    <property type="match status" value="1"/>
</dbReference>
<gene>
    <name evidence="8" type="ORF">PEPS_33900</name>
</gene>
<dbReference type="CDD" id="cd16922">
    <property type="entry name" value="HATPase_EvgS-ArcB-TorS-like"/>
    <property type="match status" value="1"/>
</dbReference>
<evidence type="ECO:0000256" key="4">
    <source>
        <dbReference type="PROSITE-ProRule" id="PRU00169"/>
    </source>
</evidence>
<dbReference type="SUPFAM" id="SSF55785">
    <property type="entry name" value="PYP-like sensor domain (PAS domain)"/>
    <property type="match status" value="1"/>
</dbReference>
<evidence type="ECO:0000259" key="5">
    <source>
        <dbReference type="PROSITE" id="PS50109"/>
    </source>
</evidence>
<dbReference type="InterPro" id="IPR003661">
    <property type="entry name" value="HisK_dim/P_dom"/>
</dbReference>
<feature type="domain" description="Histidine kinase" evidence="5">
    <location>
        <begin position="406"/>
        <end position="627"/>
    </location>
</feature>
<dbReference type="Gene3D" id="3.30.565.10">
    <property type="entry name" value="Histidine kinase-like ATPase, C-terminal domain"/>
    <property type="match status" value="1"/>
</dbReference>
<dbReference type="PROSITE" id="PS50112">
    <property type="entry name" value="PAS"/>
    <property type="match status" value="1"/>
</dbReference>
<dbReference type="SMART" id="SM00387">
    <property type="entry name" value="HATPase_c"/>
    <property type="match status" value="1"/>
</dbReference>
<evidence type="ECO:0000259" key="6">
    <source>
        <dbReference type="PROSITE" id="PS50110"/>
    </source>
</evidence>
<dbReference type="Pfam" id="PF02518">
    <property type="entry name" value="HATPase_c"/>
    <property type="match status" value="1"/>
</dbReference>
<dbReference type="InterPro" id="IPR035965">
    <property type="entry name" value="PAS-like_dom_sf"/>
</dbReference>
<dbReference type="InterPro" id="IPR003594">
    <property type="entry name" value="HATPase_dom"/>
</dbReference>
<keyword evidence="9" id="KW-1185">Reference proteome</keyword>
<dbReference type="InterPro" id="IPR004358">
    <property type="entry name" value="Sig_transdc_His_kin-like_C"/>
</dbReference>
<dbReference type="SUPFAM" id="SSF55874">
    <property type="entry name" value="ATPase domain of HSP90 chaperone/DNA topoisomerase II/histidine kinase"/>
    <property type="match status" value="1"/>
</dbReference>
<evidence type="ECO:0000259" key="7">
    <source>
        <dbReference type="PROSITE" id="PS50112"/>
    </source>
</evidence>
<dbReference type="EMBL" id="AP025293">
    <property type="protein sequence ID" value="BDD01110.1"/>
    <property type="molecule type" value="Genomic_DNA"/>
</dbReference>
<dbReference type="SMART" id="SM00448">
    <property type="entry name" value="REC"/>
    <property type="match status" value="1"/>
</dbReference>
<dbReference type="SMART" id="SM00091">
    <property type="entry name" value="PAS"/>
    <property type="match status" value="1"/>
</dbReference>
<evidence type="ECO:0000256" key="1">
    <source>
        <dbReference type="ARBA" id="ARBA00000085"/>
    </source>
</evidence>
<dbReference type="PROSITE" id="PS50109">
    <property type="entry name" value="HIS_KIN"/>
    <property type="match status" value="1"/>
</dbReference>
<dbReference type="SUPFAM" id="SSF52172">
    <property type="entry name" value="CheY-like"/>
    <property type="match status" value="1"/>
</dbReference>
<dbReference type="InterPro" id="IPR036890">
    <property type="entry name" value="HATPase_C_sf"/>
</dbReference>
<geneLocation type="plasmid" evidence="8 9">
    <name>pPP1</name>
</geneLocation>
<dbReference type="SMART" id="SM00388">
    <property type="entry name" value="HisKA"/>
    <property type="match status" value="1"/>
</dbReference>
<evidence type="ECO:0000313" key="9">
    <source>
        <dbReference type="Proteomes" id="UP001354989"/>
    </source>
</evidence>
<evidence type="ECO:0000313" key="8">
    <source>
        <dbReference type="EMBL" id="BDD01110.1"/>
    </source>
</evidence>
<name>A0ABN6LD53_9BACT</name>
<dbReference type="RefSeq" id="WP_338398282.1">
    <property type="nucleotide sequence ID" value="NZ_AP025293.1"/>
</dbReference>
<feature type="domain" description="Response regulatory" evidence="6">
    <location>
        <begin position="651"/>
        <end position="769"/>
    </location>
</feature>
<dbReference type="InterPro" id="IPR005467">
    <property type="entry name" value="His_kinase_dom"/>
</dbReference>
<keyword evidence="3 4" id="KW-0597">Phosphoprotein</keyword>
<sequence>MAWNWRSRFDNIFRLRRAGTSDTPGLECRVVGYLQQKMEAQALQLPLFASKVKVYAKQSAEERAQSVVSLFLLYEQSLLSNGHSVTHTRRDLLEHFPELEYHPYFSLVFFPFDQQKIAIATLFMAEVLRRSEEAFGALNEGWKKAFEHQLALVNFSTTDDLSISNYSKSLFAQLESRFGRAVTKGLFQEEFYKLRKIYQFLPSFSYLLSFLPVNVLDENQVLQYNKAQMEEVLLAELNRQQELIHALNEKTAENKKIKASNLAQQEQLFRVLECNPEGVVIIDEQGMVVYSTARFEALFGWKRAEIHGVSYQQSFSKDAPTSAYIGQYCEQNNMEDLTHQEGIILNAAGEEVRVAIAVSVLCIEDARCYCLFFKDISERLAYERKLKDAKILAEESAKAKAEFLSIMSHEIRTPLNAVVGLTNILIEEDPKEEQVESLQTLRFSAENLLSIINDILDFSKIESGKVIFESIPVNLGDLCHQVLKTFESRVEAKGLNLVLNLETVPPLMVLADPTRINQILTNLIGNALKFTEEGEIKLSCSMKKDKGNKAIVNFRVQDTGIGIAEDKQRLIFERFAQAESNTTRQFGGTGLGLSITKCLIDRMGGFIGVKSEEGKGACFYFEIKLDLVNIPVDEQQEREHKAEEGGLRGVTVILAEDNPINVMVATKFLNKWAVETVVAKSGVEVLEALEDCASLDLILMDLQMPVMDGFTACRKLREGTSKFKNVPVIALSASVLDETKKEAEDSGMNDFITKPFKPDELFHTIKRYAAKSTPNQDEVAENPMDLT</sequence>